<dbReference type="EMBL" id="ML145237">
    <property type="protein sequence ID" value="TBU52767.1"/>
    <property type="molecule type" value="Genomic_DNA"/>
</dbReference>
<dbReference type="AlphaFoldDB" id="A0A4Q9PH11"/>
<dbReference type="Proteomes" id="UP000292082">
    <property type="component" value="Unassembled WGS sequence"/>
</dbReference>
<name>A0A4Q9PH11_9APHY</name>
<reference evidence="1 2" key="1">
    <citation type="submission" date="2019-01" db="EMBL/GenBank/DDBJ databases">
        <title>Draft genome sequences of three monokaryotic isolates of the white-rot basidiomycete fungus Dichomitus squalens.</title>
        <authorList>
            <consortium name="DOE Joint Genome Institute"/>
            <person name="Lopez S.C."/>
            <person name="Andreopoulos B."/>
            <person name="Pangilinan J."/>
            <person name="Lipzen A."/>
            <person name="Riley R."/>
            <person name="Ahrendt S."/>
            <person name="Ng V."/>
            <person name="Barry K."/>
            <person name="Daum C."/>
            <person name="Grigoriev I.V."/>
            <person name="Hilden K.S."/>
            <person name="Makela M.R."/>
            <person name="de Vries R.P."/>
        </authorList>
    </citation>
    <scope>NUCLEOTIDE SEQUENCE [LARGE SCALE GENOMIC DNA]</scope>
    <source>
        <strain evidence="1 2">CBS 464.89</strain>
    </source>
</reference>
<keyword evidence="2" id="KW-1185">Reference proteome</keyword>
<gene>
    <name evidence="1" type="ORF">BD310DRAFT_939406</name>
</gene>
<protein>
    <submittedName>
        <fullName evidence="1">Uncharacterized protein</fullName>
    </submittedName>
</protein>
<evidence type="ECO:0000313" key="1">
    <source>
        <dbReference type="EMBL" id="TBU52767.1"/>
    </source>
</evidence>
<evidence type="ECO:0000313" key="2">
    <source>
        <dbReference type="Proteomes" id="UP000292082"/>
    </source>
</evidence>
<accession>A0A4Q9PH11</accession>
<sequence length="94" mass="9957">MPRAHAHSSPPSSASSPACLVSHSSLMSAYRSCTFRHSPRTGPAAAIMDGYMFRCSDAGLDKVSIVSGSWSVTDMGRRVWSDLDGDGLPGEEVL</sequence>
<organism evidence="1 2">
    <name type="scientific">Dichomitus squalens</name>
    <dbReference type="NCBI Taxonomy" id="114155"/>
    <lineage>
        <taxon>Eukaryota</taxon>
        <taxon>Fungi</taxon>
        <taxon>Dikarya</taxon>
        <taxon>Basidiomycota</taxon>
        <taxon>Agaricomycotina</taxon>
        <taxon>Agaricomycetes</taxon>
        <taxon>Polyporales</taxon>
        <taxon>Polyporaceae</taxon>
        <taxon>Dichomitus</taxon>
    </lineage>
</organism>
<proteinExistence type="predicted"/>